<accession>A0AAU8TB10</accession>
<evidence type="ECO:0000256" key="1">
    <source>
        <dbReference type="SAM" id="MobiDB-lite"/>
    </source>
</evidence>
<gene>
    <name evidence="2" type="ORF">OI25_6116</name>
</gene>
<protein>
    <recommendedName>
        <fullName evidence="4">DUF5343 domain-containing protein</fullName>
    </recommendedName>
</protein>
<dbReference type="KEGG" id="bfn:OI25_6116"/>
<feature type="compositionally biased region" description="Basic and acidic residues" evidence="1">
    <location>
        <begin position="1"/>
        <end position="10"/>
    </location>
</feature>
<evidence type="ECO:0008006" key="4">
    <source>
        <dbReference type="Google" id="ProtNLM"/>
    </source>
</evidence>
<feature type="region of interest" description="Disordered" evidence="1">
    <location>
        <begin position="172"/>
        <end position="197"/>
    </location>
</feature>
<feature type="region of interest" description="Disordered" evidence="1">
    <location>
        <begin position="1"/>
        <end position="26"/>
    </location>
</feature>
<reference evidence="2 3" key="1">
    <citation type="journal article" date="2015" name="Genome Announc.">
        <title>Complete genome sequences for 59 burkholderia isolates, both pathogenic and near neighbor.</title>
        <authorList>
            <person name="Johnson S.L."/>
            <person name="Bishop-Lilly K.A."/>
            <person name="Ladner J.T."/>
            <person name="Daligault H.E."/>
            <person name="Davenport K.W."/>
            <person name="Jaissle J."/>
            <person name="Frey K.G."/>
            <person name="Koroleva G.I."/>
            <person name="Bruce D.C."/>
            <person name="Coyne S.R."/>
            <person name="Broomall S.M."/>
            <person name="Li P.E."/>
            <person name="Teshima H."/>
            <person name="Gibbons H.S."/>
            <person name="Palacios G.F."/>
            <person name="Rosenzweig C.N."/>
            <person name="Redden C.L."/>
            <person name="Xu Y."/>
            <person name="Minogue T.D."/>
            <person name="Chain P.S."/>
        </authorList>
    </citation>
    <scope>NUCLEOTIDE SEQUENCE [LARGE SCALE GENOMIC DNA]</scope>
    <source>
        <strain evidence="2 3">ATCC BAA-463</strain>
    </source>
</reference>
<name>A0AAU8TB10_9BURK</name>
<evidence type="ECO:0000313" key="2">
    <source>
        <dbReference type="EMBL" id="AJZ63132.1"/>
    </source>
</evidence>
<dbReference type="RefSeq" id="WP_149029758.1">
    <property type="nucleotide sequence ID" value="NZ_CP010027.1"/>
</dbReference>
<evidence type="ECO:0000313" key="3">
    <source>
        <dbReference type="Proteomes" id="UP000032614"/>
    </source>
</evidence>
<proteinExistence type="predicted"/>
<dbReference type="Proteomes" id="UP000032614">
    <property type="component" value="Chromosome 2"/>
</dbReference>
<sequence>MATSKTKADSTEAAGSSENATALEKKPKSNIKYPPYVNAYGSIGKLFSEIQKASVPPKVTQDFVETVLGLKSSSHRALIPLLKRLGFIDAANIPTEAYRSYRDESVSKVIMAERIRDAYADVYRANEYAHTLNKDELTAKLRTLTGAAGDDPNIPAVVGSFMELRKLADFDSSNTVRSKPGDDEKDEQPAAAQRSTRGGAHALGLSYTINLNLPATTEIEVFNAIFRSLKEHLLDGQ</sequence>
<dbReference type="Pfam" id="PF17278">
    <property type="entry name" value="DUF5343"/>
    <property type="match status" value="1"/>
</dbReference>
<dbReference type="AlphaFoldDB" id="A0AAU8TB10"/>
<dbReference type="EMBL" id="CP010027">
    <property type="protein sequence ID" value="AJZ63132.1"/>
    <property type="molecule type" value="Genomic_DNA"/>
</dbReference>
<organism evidence="2 3">
    <name type="scientific">Paraburkholderia fungorum</name>
    <dbReference type="NCBI Taxonomy" id="134537"/>
    <lineage>
        <taxon>Bacteria</taxon>
        <taxon>Pseudomonadati</taxon>
        <taxon>Pseudomonadota</taxon>
        <taxon>Betaproteobacteria</taxon>
        <taxon>Burkholderiales</taxon>
        <taxon>Burkholderiaceae</taxon>
        <taxon>Paraburkholderia</taxon>
    </lineage>
</organism>
<dbReference type="GeneID" id="66519902"/>
<dbReference type="InterPro" id="IPR035235">
    <property type="entry name" value="DUF5343"/>
</dbReference>